<protein>
    <submittedName>
        <fullName evidence="3">DNA utilization protein GntX</fullName>
    </submittedName>
</protein>
<name>A0A5P9CF79_9VIBR</name>
<dbReference type="CDD" id="cd06223">
    <property type="entry name" value="PRTases_typeI"/>
    <property type="match status" value="1"/>
</dbReference>
<accession>A0A5P9CF79</accession>
<dbReference type="Gene3D" id="3.40.50.2020">
    <property type="match status" value="1"/>
</dbReference>
<dbReference type="AlphaFoldDB" id="A0A5P9CF79"/>
<dbReference type="RefSeq" id="WP_152429281.1">
    <property type="nucleotide sequence ID" value="NZ_CBCSDK010000006.1"/>
</dbReference>
<gene>
    <name evidence="3" type="ORF">FIV01_00610</name>
</gene>
<evidence type="ECO:0000313" key="3">
    <source>
        <dbReference type="EMBL" id="QFT24958.1"/>
    </source>
</evidence>
<proteinExistence type="inferred from homology"/>
<dbReference type="InterPro" id="IPR000836">
    <property type="entry name" value="PRTase_dom"/>
</dbReference>
<evidence type="ECO:0000259" key="2">
    <source>
        <dbReference type="Pfam" id="PF00156"/>
    </source>
</evidence>
<reference evidence="3 4" key="1">
    <citation type="submission" date="2019-10" db="EMBL/GenBank/DDBJ databases">
        <title>Complete genome sequence of Vibrio sp. strain THAF100, isolated from non-filtered water from the water column of tank 6 of a marine aquarium containing stony-coral fragments. Water maintained at 26 degree C.</title>
        <authorList>
            <person name="Ruckert C."/>
            <person name="Franco A."/>
            <person name="Kalinowski J."/>
            <person name="Glaeser S."/>
        </authorList>
    </citation>
    <scope>NUCLEOTIDE SEQUENCE [LARGE SCALE GENOMIC DNA]</scope>
    <source>
        <strain evidence="3 4">THAF100</strain>
    </source>
</reference>
<evidence type="ECO:0000313" key="4">
    <source>
        <dbReference type="Proteomes" id="UP000326936"/>
    </source>
</evidence>
<sequence length="241" mass="27838">MLTDWIGKYTAYLLPKHCDLCGLLIERPHSHPIVCRICLDNMTRQSCCLRCGLIVPVKAEQCGRCLVSPPPWSHLYCVGDYQQPLSSYIHRLKYSGQFWHAKTLALLLTPHLREKPDLITFVPLHWQRFLYRGYNQSQHLAWEISHSMQVNCFGIFRKVRATLRQQGMTKQQRQRNVRQAFKLCLPINAEHVAIVDDVLTTGSTVEPLCELLTQHGVKRIDIYCICRTSEPRDKLSGANLI</sequence>
<dbReference type="PANTHER" id="PTHR47505">
    <property type="entry name" value="DNA UTILIZATION PROTEIN YHGH"/>
    <property type="match status" value="1"/>
</dbReference>
<dbReference type="InterPro" id="IPR051910">
    <property type="entry name" value="ComF/GntX_DNA_util-trans"/>
</dbReference>
<dbReference type="Proteomes" id="UP000326936">
    <property type="component" value="Chromosome"/>
</dbReference>
<organism evidence="3 4">
    <name type="scientific">Vibrio aquimaris</name>
    <dbReference type="NCBI Taxonomy" id="2587862"/>
    <lineage>
        <taxon>Bacteria</taxon>
        <taxon>Pseudomonadati</taxon>
        <taxon>Pseudomonadota</taxon>
        <taxon>Gammaproteobacteria</taxon>
        <taxon>Vibrionales</taxon>
        <taxon>Vibrionaceae</taxon>
        <taxon>Vibrio</taxon>
    </lineage>
</organism>
<evidence type="ECO:0000256" key="1">
    <source>
        <dbReference type="ARBA" id="ARBA00008007"/>
    </source>
</evidence>
<dbReference type="SUPFAM" id="SSF53271">
    <property type="entry name" value="PRTase-like"/>
    <property type="match status" value="1"/>
</dbReference>
<comment type="similarity">
    <text evidence="1">Belongs to the ComF/GntX family.</text>
</comment>
<dbReference type="PANTHER" id="PTHR47505:SF1">
    <property type="entry name" value="DNA UTILIZATION PROTEIN YHGH"/>
    <property type="match status" value="1"/>
</dbReference>
<dbReference type="Pfam" id="PF00156">
    <property type="entry name" value="Pribosyltran"/>
    <property type="match status" value="1"/>
</dbReference>
<feature type="domain" description="Phosphoribosyltransferase" evidence="2">
    <location>
        <begin position="182"/>
        <end position="233"/>
    </location>
</feature>
<keyword evidence="4" id="KW-1185">Reference proteome</keyword>
<dbReference type="KEGG" id="vaq:FIV01_00610"/>
<dbReference type="InterPro" id="IPR029057">
    <property type="entry name" value="PRTase-like"/>
</dbReference>
<dbReference type="EMBL" id="CP045350">
    <property type="protein sequence ID" value="QFT24958.1"/>
    <property type="molecule type" value="Genomic_DNA"/>
</dbReference>
<dbReference type="OrthoDB" id="9793412at2"/>